<dbReference type="Gene3D" id="3.60.60.10">
    <property type="entry name" value="Penicillin V Acylase, Chain A"/>
    <property type="match status" value="1"/>
</dbReference>
<organism evidence="4 5">
    <name type="scientific">Staphylococcus hsinchuensis</name>
    <dbReference type="NCBI Taxonomy" id="3051183"/>
    <lineage>
        <taxon>Bacteria</taxon>
        <taxon>Bacillati</taxon>
        <taxon>Bacillota</taxon>
        <taxon>Bacilli</taxon>
        <taxon>Bacillales</taxon>
        <taxon>Staphylococcaceae</taxon>
        <taxon>Staphylococcus</taxon>
    </lineage>
</organism>
<comment type="similarity">
    <text evidence="1">Belongs to the peptidase C59 family.</text>
</comment>
<dbReference type="InterPro" id="IPR052193">
    <property type="entry name" value="Peptidase_C59"/>
</dbReference>
<protein>
    <submittedName>
        <fullName evidence="4">Choloylglycine hydrolase family protein</fullName>
    </submittedName>
</protein>
<dbReference type="Pfam" id="PF02275">
    <property type="entry name" value="CBAH"/>
    <property type="match status" value="1"/>
</dbReference>
<evidence type="ECO:0000256" key="2">
    <source>
        <dbReference type="ARBA" id="ARBA00022801"/>
    </source>
</evidence>
<dbReference type="GO" id="GO:0016787">
    <property type="term" value="F:hydrolase activity"/>
    <property type="evidence" value="ECO:0007669"/>
    <property type="project" value="UniProtKB-KW"/>
</dbReference>
<dbReference type="PANTHER" id="PTHR35527:SF2">
    <property type="entry name" value="HYDROLASE"/>
    <property type="match status" value="1"/>
</dbReference>
<feature type="domain" description="Choloylglycine hydrolase/NAAA C-terminal" evidence="3">
    <location>
        <begin position="2"/>
        <end position="309"/>
    </location>
</feature>
<dbReference type="PANTHER" id="PTHR35527">
    <property type="entry name" value="CHOLOYLGLYCINE HYDROLASE"/>
    <property type="match status" value="1"/>
</dbReference>
<name>A0ABZ3EGL6_9STAP</name>
<keyword evidence="5" id="KW-1185">Reference proteome</keyword>
<gene>
    <name evidence="4" type="ORF">QQM35_03540</name>
</gene>
<evidence type="ECO:0000313" key="4">
    <source>
        <dbReference type="EMBL" id="XAF71553.1"/>
    </source>
</evidence>
<sequence>MCTGFSVQSVLQHNYLARTMDFAFESNNIPIAVPKRYNYEFEIAGKQELKYGFVGTAMMVGQYRFSDGVNEQGLAISNHYFSRLASYTTNPREGYFNVGPEEFILWLLGFNNSIATLKQSIAQVNIVAIGNKALDNIPPLHFIVTDKTGETVTIEPHNGLLVVKENPVHVLTNSPNLEWHYENLKNYTHLSPLQHQQKQFGERNFEALGNAGGTFGLPGGFTSSERFVRAAYLRQHLILEGRDINQHVNQCFKVLDNVSVPYGAIRENGETHYTQFQCVLDCKHQTYYIKPYDSSEVFEVQLCQTLLEKDTPTYFSLEHKFKTHRLN</sequence>
<dbReference type="EMBL" id="CP128355">
    <property type="protein sequence ID" value="XAF71553.1"/>
    <property type="molecule type" value="Genomic_DNA"/>
</dbReference>
<evidence type="ECO:0000259" key="3">
    <source>
        <dbReference type="Pfam" id="PF02275"/>
    </source>
</evidence>
<reference evidence="4 5" key="1">
    <citation type="journal article" date="2024" name="Pathogens">
        <title>Staphylococcus hsinchuensis sp. nov., Isolated from Soymilk.</title>
        <authorList>
            <person name="Wang Y.T."/>
            <person name="Lin Y.C."/>
            <person name="Hsieh Y.H."/>
            <person name="Lin Y.T."/>
            <person name="Hamada M."/>
            <person name="Chen C.C."/>
            <person name="Liou J.S."/>
            <person name="Lee A.Y."/>
            <person name="Zhang W.L."/>
            <person name="Chen Y.T."/>
            <person name="Huang C.H."/>
        </authorList>
    </citation>
    <scope>NUCLEOTIDE SEQUENCE [LARGE SCALE GENOMIC DNA]</scope>
    <source>
        <strain evidence="4 5">H164</strain>
    </source>
</reference>
<evidence type="ECO:0000313" key="5">
    <source>
        <dbReference type="Proteomes" id="UP001436297"/>
    </source>
</evidence>
<proteinExistence type="inferred from homology"/>
<dbReference type="InterPro" id="IPR029132">
    <property type="entry name" value="CBAH/NAAA_C"/>
</dbReference>
<evidence type="ECO:0000256" key="1">
    <source>
        <dbReference type="ARBA" id="ARBA00006625"/>
    </source>
</evidence>
<dbReference type="SUPFAM" id="SSF56235">
    <property type="entry name" value="N-terminal nucleophile aminohydrolases (Ntn hydrolases)"/>
    <property type="match status" value="1"/>
</dbReference>
<accession>A0ABZ3EGL6</accession>
<dbReference type="CDD" id="cd00542">
    <property type="entry name" value="Ntn_PVA"/>
    <property type="match status" value="1"/>
</dbReference>
<keyword evidence="2 4" id="KW-0378">Hydrolase</keyword>
<dbReference type="Proteomes" id="UP001436297">
    <property type="component" value="Chromosome"/>
</dbReference>
<dbReference type="InterPro" id="IPR029055">
    <property type="entry name" value="Ntn_hydrolases_N"/>
</dbReference>
<dbReference type="RefSeq" id="WP_251521928.1">
    <property type="nucleotide sequence ID" value="NZ_CP128355.1"/>
</dbReference>